<dbReference type="Pfam" id="PF18199">
    <property type="entry name" value="Dynein_C"/>
    <property type="match status" value="1"/>
</dbReference>
<reference evidence="3" key="1">
    <citation type="journal article" date="2023" name="Insect Mol. Biol.">
        <title>Genome sequencing provides insights into the evolution of gene families encoding plant cell wall-degrading enzymes in longhorned beetles.</title>
        <authorList>
            <person name="Shin N.R."/>
            <person name="Okamura Y."/>
            <person name="Kirsch R."/>
            <person name="Pauchet Y."/>
        </authorList>
    </citation>
    <scope>NUCLEOTIDE SEQUENCE</scope>
    <source>
        <strain evidence="3">MMC_N1</strain>
    </source>
</reference>
<organism evidence="3 4">
    <name type="scientific">Molorchus minor</name>
    <dbReference type="NCBI Taxonomy" id="1323400"/>
    <lineage>
        <taxon>Eukaryota</taxon>
        <taxon>Metazoa</taxon>
        <taxon>Ecdysozoa</taxon>
        <taxon>Arthropoda</taxon>
        <taxon>Hexapoda</taxon>
        <taxon>Insecta</taxon>
        <taxon>Pterygota</taxon>
        <taxon>Neoptera</taxon>
        <taxon>Endopterygota</taxon>
        <taxon>Coleoptera</taxon>
        <taxon>Polyphaga</taxon>
        <taxon>Cucujiformia</taxon>
        <taxon>Chrysomeloidea</taxon>
        <taxon>Cerambycidae</taxon>
        <taxon>Lamiinae</taxon>
        <taxon>Monochamini</taxon>
        <taxon>Molorchus</taxon>
    </lineage>
</organism>
<dbReference type="InterPro" id="IPR041658">
    <property type="entry name" value="AAA_lid_11"/>
</dbReference>
<evidence type="ECO:0000313" key="4">
    <source>
        <dbReference type="Proteomes" id="UP001162164"/>
    </source>
</evidence>
<dbReference type="Gene3D" id="1.10.8.720">
    <property type="entry name" value="Region D6 of dynein motor"/>
    <property type="match status" value="1"/>
</dbReference>
<dbReference type="PANTHER" id="PTHR46961:SF20">
    <property type="entry name" value="LOW QUALITY PROTEIN: DYNEIN BETA CHAIN, CILIARY-LIKE"/>
    <property type="match status" value="1"/>
</dbReference>
<dbReference type="Pfam" id="PF18198">
    <property type="entry name" value="AAA_lid_11"/>
    <property type="match status" value="1"/>
</dbReference>
<evidence type="ECO:0000259" key="1">
    <source>
        <dbReference type="Pfam" id="PF18198"/>
    </source>
</evidence>
<gene>
    <name evidence="3" type="ORF">NQ317_016130</name>
</gene>
<dbReference type="InterPro" id="IPR042219">
    <property type="entry name" value="AAA_lid_11_sf"/>
</dbReference>
<dbReference type="InterPro" id="IPR026983">
    <property type="entry name" value="DHC"/>
</dbReference>
<dbReference type="Gene3D" id="1.20.1270.280">
    <property type="match status" value="1"/>
</dbReference>
<evidence type="ECO:0008006" key="5">
    <source>
        <dbReference type="Google" id="ProtNLM"/>
    </source>
</evidence>
<comment type="caution">
    <text evidence="3">The sequence shown here is derived from an EMBL/GenBank/DDBJ whole genome shotgun (WGS) entry which is preliminary data.</text>
</comment>
<evidence type="ECO:0000259" key="2">
    <source>
        <dbReference type="Pfam" id="PF18199"/>
    </source>
</evidence>
<proteinExistence type="predicted"/>
<accession>A0ABQ9J8I5</accession>
<dbReference type="EMBL" id="JAPWTJ010000988">
    <property type="protein sequence ID" value="KAJ8974476.1"/>
    <property type="molecule type" value="Genomic_DNA"/>
</dbReference>
<sequence length="206" mass="23746">MYGGHITDDWDRRLCRSYLMSYMQPELVDGELLFAPGFLTPPNTDYVGYHRYIDDRLPPESPYLYGLHPNAEIGFLAFTSEVLFRTVLEMQPRDAGASAGMGMSREDKIRNAIEDIVDKLPERFPVAEMMAKLEEKTPYLIVAFQECERMNNLTSEMRRSLKELELVSGILAVQCFVFCDITCVVGYHLFCLKSWPTFNFLDENVK</sequence>
<dbReference type="Proteomes" id="UP001162164">
    <property type="component" value="Unassembled WGS sequence"/>
</dbReference>
<dbReference type="InterPro" id="IPR041228">
    <property type="entry name" value="Dynein_C"/>
</dbReference>
<keyword evidence="4" id="KW-1185">Reference proteome</keyword>
<feature type="domain" description="Dynein heavy chain AAA lid" evidence="1">
    <location>
        <begin position="1"/>
        <end position="71"/>
    </location>
</feature>
<evidence type="ECO:0000313" key="3">
    <source>
        <dbReference type="EMBL" id="KAJ8974476.1"/>
    </source>
</evidence>
<dbReference type="PANTHER" id="PTHR46961">
    <property type="entry name" value="DYNEIN HEAVY CHAIN 1, AXONEMAL-LIKE PROTEIN"/>
    <property type="match status" value="1"/>
</dbReference>
<protein>
    <recommendedName>
        <fullName evidence="5">Dynein heavy chain</fullName>
    </recommendedName>
</protein>
<feature type="domain" description="Dynein heavy chain C-terminal" evidence="2">
    <location>
        <begin position="80"/>
        <end position="167"/>
    </location>
</feature>
<name>A0ABQ9J8I5_9CUCU</name>